<accession>A0A1D8A528</accession>
<evidence type="ECO:0000313" key="2">
    <source>
        <dbReference type="Proteomes" id="UP000094626"/>
    </source>
</evidence>
<dbReference type="KEGG" id="nre:BES08_10960"/>
<reference evidence="2" key="1">
    <citation type="journal article" date="2017" name="J. Biotechnol.">
        <title>Complete genome sequence of Novosphingobium resinovorum SA1, a versatile xenobiotic-degrading bacterium capable of utilizing sulfanilic acid.</title>
        <authorList>
            <person name="Hegedus B."/>
            <person name="Kos P.B."/>
            <person name="Balint B."/>
            <person name="Maroti G."/>
            <person name="Gan H.M."/>
            <person name="Perei K."/>
            <person name="Rakhely G."/>
        </authorList>
    </citation>
    <scope>NUCLEOTIDE SEQUENCE [LARGE SCALE GENOMIC DNA]</scope>
    <source>
        <strain evidence="2">SA1</strain>
    </source>
</reference>
<dbReference type="EMBL" id="CP017075">
    <property type="protein sequence ID" value="AOR77211.1"/>
    <property type="molecule type" value="Genomic_DNA"/>
</dbReference>
<organism evidence="1 2">
    <name type="scientific">Novosphingobium resinovorum</name>
    <dbReference type="NCBI Taxonomy" id="158500"/>
    <lineage>
        <taxon>Bacteria</taxon>
        <taxon>Pseudomonadati</taxon>
        <taxon>Pseudomonadota</taxon>
        <taxon>Alphaproteobacteria</taxon>
        <taxon>Sphingomonadales</taxon>
        <taxon>Sphingomonadaceae</taxon>
        <taxon>Novosphingobium</taxon>
    </lineage>
</organism>
<proteinExistence type="predicted"/>
<protein>
    <submittedName>
        <fullName evidence="1">Uncharacterized protein</fullName>
    </submittedName>
</protein>
<dbReference type="AlphaFoldDB" id="A0A1D8A528"/>
<sequence>MMNSTRLPFESWLAQLAPKGYDDEWIGRNMDLLRRRWEAGIEMQLMPMPPVPRIRDRYEEL</sequence>
<evidence type="ECO:0000313" key="1">
    <source>
        <dbReference type="EMBL" id="AOR77211.1"/>
    </source>
</evidence>
<keyword evidence="2" id="KW-1185">Reference proteome</keyword>
<name>A0A1D8A528_9SPHN</name>
<dbReference type="Proteomes" id="UP000094626">
    <property type="component" value="Chromosome"/>
</dbReference>
<gene>
    <name evidence="1" type="ORF">BES08_10960</name>
</gene>